<feature type="domain" description="DinB-like" evidence="1">
    <location>
        <begin position="23"/>
        <end position="149"/>
    </location>
</feature>
<organism evidence="2 3">
    <name type="scientific">Oceanidesulfovibrio marinus</name>
    <dbReference type="NCBI Taxonomy" id="370038"/>
    <lineage>
        <taxon>Bacteria</taxon>
        <taxon>Pseudomonadati</taxon>
        <taxon>Thermodesulfobacteriota</taxon>
        <taxon>Desulfovibrionia</taxon>
        <taxon>Desulfovibrionales</taxon>
        <taxon>Desulfovibrionaceae</taxon>
        <taxon>Oceanidesulfovibrio</taxon>
    </lineage>
</organism>
<proteinExistence type="predicted"/>
<name>A0A6P1ZLC2_9BACT</name>
<evidence type="ECO:0000313" key="2">
    <source>
        <dbReference type="EMBL" id="TVM36741.1"/>
    </source>
</evidence>
<dbReference type="AlphaFoldDB" id="A0A6P1ZLC2"/>
<sequence length="168" mass="19028">MHSTQQSETDAILRGLQDSCTILSGFVAAIPEEALHRVRGEGFWTIAQHVAHLADVQPMGLGRLTRMLQEDTPEFIPFFPDEETNSKPAPPPPVQQSLADFQKGRQAIVDLLTGIAPADWARTAIHPEYQQYGVQIFARHILMHDHWHMYRIEELWLTRDAYLTSMGG</sequence>
<dbReference type="Pfam" id="PF12867">
    <property type="entry name" value="DinB_2"/>
    <property type="match status" value="1"/>
</dbReference>
<protein>
    <submittedName>
        <fullName evidence="2">DinB family protein</fullName>
    </submittedName>
</protein>
<accession>A0A6P1ZLC2</accession>
<comment type="caution">
    <text evidence="2">The sequence shown here is derived from an EMBL/GenBank/DDBJ whole genome shotgun (WGS) entry which is preliminary data.</text>
</comment>
<gene>
    <name evidence="2" type="ORF">DQK91_02135</name>
</gene>
<dbReference type="SUPFAM" id="SSF109854">
    <property type="entry name" value="DinB/YfiT-like putative metalloenzymes"/>
    <property type="match status" value="1"/>
</dbReference>
<dbReference type="RefSeq" id="WP_144233793.1">
    <property type="nucleotide sequence ID" value="NZ_QMIF01000001.1"/>
</dbReference>
<dbReference type="InterPro" id="IPR024775">
    <property type="entry name" value="DinB-like"/>
</dbReference>
<dbReference type="Proteomes" id="UP000434052">
    <property type="component" value="Unassembled WGS sequence"/>
</dbReference>
<dbReference type="OrthoDB" id="3376896at2"/>
<evidence type="ECO:0000313" key="3">
    <source>
        <dbReference type="Proteomes" id="UP000434052"/>
    </source>
</evidence>
<dbReference type="EMBL" id="QMIF01000001">
    <property type="protein sequence ID" value="TVM36741.1"/>
    <property type="molecule type" value="Genomic_DNA"/>
</dbReference>
<reference evidence="2 3" key="1">
    <citation type="submission" date="2018-06" db="EMBL/GenBank/DDBJ databases">
        <title>Complete genome of Desulfovibrio marinus P48SEP.</title>
        <authorList>
            <person name="Crispim J.S."/>
            <person name="Vidigal P.M.P."/>
            <person name="Silva L.C.F."/>
            <person name="Araujo L.C."/>
            <person name="Laguardia C.N."/>
            <person name="Dias R.S."/>
            <person name="Sousa M.P."/>
            <person name="Paula S.O."/>
            <person name="Silva C."/>
        </authorList>
    </citation>
    <scope>NUCLEOTIDE SEQUENCE [LARGE SCALE GENOMIC DNA]</scope>
    <source>
        <strain evidence="2 3">P48SEP</strain>
    </source>
</reference>
<dbReference type="Gene3D" id="1.20.120.450">
    <property type="entry name" value="dinb family like domain"/>
    <property type="match status" value="1"/>
</dbReference>
<evidence type="ECO:0000259" key="1">
    <source>
        <dbReference type="Pfam" id="PF12867"/>
    </source>
</evidence>
<dbReference type="InterPro" id="IPR034660">
    <property type="entry name" value="DinB/YfiT-like"/>
</dbReference>